<keyword evidence="1" id="KW-0813">Transport</keyword>
<dbReference type="AlphaFoldDB" id="A0A4Y1RL33"/>
<dbReference type="PANTHER" id="PTHR13258">
    <property type="entry name" value="SYNDETIN"/>
    <property type="match status" value="1"/>
</dbReference>
<name>A0A4Y1RL33_PRUDU</name>
<dbReference type="EMBL" id="AP019302">
    <property type="protein sequence ID" value="BBH05062.1"/>
    <property type="molecule type" value="Genomic_DNA"/>
</dbReference>
<reference evidence="7" key="1">
    <citation type="journal article" date="2019" name="Science">
        <title>Mutation of a bHLH transcription factor allowed almond domestication.</title>
        <authorList>
            <person name="Sanchez-Perez R."/>
            <person name="Pavan S."/>
            <person name="Mazzeo R."/>
            <person name="Moldovan C."/>
            <person name="Aiese Cigliano R."/>
            <person name="Del Cueto J."/>
            <person name="Ricciardi F."/>
            <person name="Lotti C."/>
            <person name="Ricciardi L."/>
            <person name="Dicenta F."/>
            <person name="Lopez-Marques R.L."/>
            <person name="Lindberg Moller B."/>
        </authorList>
    </citation>
    <scope>NUCLEOTIDE SEQUENCE</scope>
</reference>
<feature type="compositionally biased region" description="Low complexity" evidence="4">
    <location>
        <begin position="400"/>
        <end position="416"/>
    </location>
</feature>
<dbReference type="GO" id="GO:0005829">
    <property type="term" value="C:cytosol"/>
    <property type="evidence" value="ECO:0007669"/>
    <property type="project" value="GOC"/>
</dbReference>
<dbReference type="GO" id="GO:0032456">
    <property type="term" value="P:endocytic recycling"/>
    <property type="evidence" value="ECO:0007669"/>
    <property type="project" value="InterPro"/>
</dbReference>
<protein>
    <recommendedName>
        <fullName evidence="8">Vacuolar protein sorting-associated protein 54 N-terminal domain-containing protein</fullName>
    </recommendedName>
</protein>
<feature type="domain" description="Vacuolar protein sorting-associated protein 54 N-terminal" evidence="6">
    <location>
        <begin position="225"/>
        <end position="341"/>
    </location>
</feature>
<keyword evidence="2" id="KW-0653">Protein transport</keyword>
<organism evidence="7">
    <name type="scientific">Prunus dulcis</name>
    <name type="common">Almond</name>
    <name type="synonym">Amygdalus dulcis</name>
    <dbReference type="NCBI Taxonomy" id="3755"/>
    <lineage>
        <taxon>Eukaryota</taxon>
        <taxon>Viridiplantae</taxon>
        <taxon>Streptophyta</taxon>
        <taxon>Embryophyta</taxon>
        <taxon>Tracheophyta</taxon>
        <taxon>Spermatophyta</taxon>
        <taxon>Magnoliopsida</taxon>
        <taxon>eudicotyledons</taxon>
        <taxon>Gunneridae</taxon>
        <taxon>Pentapetalae</taxon>
        <taxon>rosids</taxon>
        <taxon>fabids</taxon>
        <taxon>Rosales</taxon>
        <taxon>Rosaceae</taxon>
        <taxon>Amygdaloideae</taxon>
        <taxon>Amygdaleae</taxon>
        <taxon>Prunus</taxon>
    </lineage>
</organism>
<feature type="region of interest" description="Disordered" evidence="4">
    <location>
        <begin position="400"/>
        <end position="423"/>
    </location>
</feature>
<evidence type="ECO:0000256" key="1">
    <source>
        <dbReference type="ARBA" id="ARBA00022448"/>
    </source>
</evidence>
<evidence type="ECO:0000313" key="7">
    <source>
        <dbReference type="EMBL" id="BBH05062.1"/>
    </source>
</evidence>
<dbReference type="InterPro" id="IPR040047">
    <property type="entry name" value="VPS50"/>
</dbReference>
<dbReference type="GO" id="GO:0042147">
    <property type="term" value="P:retrograde transport, endosome to Golgi"/>
    <property type="evidence" value="ECO:0007669"/>
    <property type="project" value="InterPro"/>
</dbReference>
<evidence type="ECO:0000259" key="5">
    <source>
        <dbReference type="Pfam" id="PF10474"/>
    </source>
</evidence>
<evidence type="ECO:0008006" key="8">
    <source>
        <dbReference type="Google" id="ProtNLM"/>
    </source>
</evidence>
<feature type="region of interest" description="Disordered" evidence="4">
    <location>
        <begin position="625"/>
        <end position="646"/>
    </location>
</feature>
<evidence type="ECO:0000256" key="3">
    <source>
        <dbReference type="ARBA" id="ARBA00023054"/>
    </source>
</evidence>
<dbReference type="PANTHER" id="PTHR13258:SF0">
    <property type="entry name" value="SYNDETIN"/>
    <property type="match status" value="1"/>
</dbReference>
<gene>
    <name evidence="7" type="ORF">Prudu_016346</name>
</gene>
<feature type="domain" description="Syndetin C-terminal" evidence="5">
    <location>
        <begin position="797"/>
        <end position="980"/>
    </location>
</feature>
<dbReference type="GO" id="GO:1990745">
    <property type="term" value="C:EARP complex"/>
    <property type="evidence" value="ECO:0007669"/>
    <property type="project" value="InterPro"/>
</dbReference>
<evidence type="ECO:0000256" key="4">
    <source>
        <dbReference type="SAM" id="MobiDB-lite"/>
    </source>
</evidence>
<dbReference type="Pfam" id="PF10475">
    <property type="entry name" value="Vps54_N"/>
    <property type="match status" value="2"/>
</dbReference>
<proteinExistence type="predicted"/>
<evidence type="ECO:0000256" key="2">
    <source>
        <dbReference type="ARBA" id="ARBA00022927"/>
    </source>
</evidence>
<dbReference type="InterPro" id="IPR019515">
    <property type="entry name" value="VPS54_N"/>
</dbReference>
<dbReference type="GO" id="GO:0000149">
    <property type="term" value="F:SNARE binding"/>
    <property type="evidence" value="ECO:0007669"/>
    <property type="project" value="TreeGrafter"/>
</dbReference>
<accession>A0A4Y1RL33</accession>
<feature type="domain" description="Vacuolar protein sorting-associated protein 54 N-terminal" evidence="6">
    <location>
        <begin position="81"/>
        <end position="224"/>
    </location>
</feature>
<keyword evidence="3" id="KW-0175">Coiled coil</keyword>
<dbReference type="Pfam" id="PF10474">
    <property type="entry name" value="Syndetin_C"/>
    <property type="match status" value="1"/>
</dbReference>
<feature type="compositionally biased region" description="Basic and acidic residues" evidence="4">
    <location>
        <begin position="625"/>
        <end position="637"/>
    </location>
</feature>
<dbReference type="InterPro" id="IPR019514">
    <property type="entry name" value="Syndetin_C"/>
</dbReference>
<evidence type="ECO:0000259" key="6">
    <source>
        <dbReference type="Pfam" id="PF10475"/>
    </source>
</evidence>
<sequence>MGGEMDLSKVGEKILSSVRSARSLGLLPSASDRPEVPARAAAAAAVARAIAGLPPHQRFGLSSSSQELSSIYGSTPQGPVVEEIEEEFYEEDFDPVRHILEHIPSEENELTYFERRATLRLAQLDRVAERLSRNVMEHHEVMVKGMHLVRELEKDLKVANVICMNGRRHLSSSRNEVSRDLIVNSNSKKKQALLDMLPVLTELRHASEMQAELENLVEEGNYCKVWLGKTLQKLDSLLLGVCQEFKEEGYITVVDAYALIGDISGLAEKIQSFFMQEVLSETHSILKNIVQEDKGVHMQNSRLTYSDLCLQIPEPKFRQCLLNTLAILFKLMCSYHEIMGFQLGNKDAASKTSSMTHKESEISQTPGGVQQILSPCSSQKVNGSLLESVDIMHDSSYIEESTNTSSSVESTGNTSSMCTSSGDLVDEARKDDSAASTSGSPWYQLRKDATAFVSQTLQRGRKNLWQLTTTRVSVLLSSASVSSASIHQFLKNYEDLSVFILAGEAFCGFEATDFRQKLKAALKMVLEKEIWLIMPPHTVQEITFPGLLGDGAPLIVPSDGNSTNARVLHSDKSTKLVDTGVKKSGFSNWLRNGNPFLLKLTHTSKEGLKWNGAISGEIDGNFSERLGDKVSPRKSDGSHSNGANSVLEEENEDLLADFIDEDSQLPSRISKPKLLRNQSSHYNDGDIIAQTGSSICLLRSMDKYARLMQKLEIVNVEFFKGICQLFELLSLCDAHWKILSYTDRLKTALSRIQQDCDQWIRAPSSSPTSLNSAFAHTDITPMSPPSTNFGNTPGTSVGLKERCAGADTISLVARMLHRSKAHLQTMLLQNNGAVVEDFYVHLVDAVPDLIEHIHRTTARQLLHINGYVDRIANAKWEVKELGLEHNGYVDLLLGEFKHYKTRLAHGGIRKEVQDLLLEYGLKIVSQTLIEGLSRVKRCTDEGRALMSLDLQVLINGLQHFVSMNVKPHLQIVEAFIKEYTKNQIVGLVNLVASMKGI</sequence>
<dbReference type="GO" id="GO:0015031">
    <property type="term" value="P:protein transport"/>
    <property type="evidence" value="ECO:0007669"/>
    <property type="project" value="UniProtKB-KW"/>
</dbReference>